<keyword evidence="2" id="KW-1133">Transmembrane helix</keyword>
<proteinExistence type="predicted"/>
<dbReference type="AlphaFoldDB" id="A0A6G7XEM1"/>
<protein>
    <recommendedName>
        <fullName evidence="5">DUF4190 domain-containing protein</fullName>
    </recommendedName>
</protein>
<gene>
    <name evidence="3" type="ORF">G7068_07505</name>
</gene>
<feature type="region of interest" description="Disordered" evidence="1">
    <location>
        <begin position="1"/>
        <end position="72"/>
    </location>
</feature>
<feature type="compositionally biased region" description="Low complexity" evidence="1">
    <location>
        <begin position="1"/>
        <end position="34"/>
    </location>
</feature>
<name>A0A6G7XEM1_9MICO</name>
<evidence type="ECO:0000256" key="1">
    <source>
        <dbReference type="SAM" id="MobiDB-lite"/>
    </source>
</evidence>
<feature type="transmembrane region" description="Helical" evidence="2">
    <location>
        <begin position="81"/>
        <end position="107"/>
    </location>
</feature>
<feature type="compositionally biased region" description="Low complexity" evidence="1">
    <location>
        <begin position="44"/>
        <end position="66"/>
    </location>
</feature>
<sequence length="153" mass="15470">MTQNLQPGNPAEQQPEAAPATSAPQFAQPVQPVQPAQPAPSYPQAPQMQAPQMQQPQQGAPTPAWASGPLTKGKSTMTTSIISIVAGAISLFLFGAIAGTVAVLSGISVLIQLSKAKRAGAPSQGGALAMAIIGICLGALGLIGVIFTLMVLY</sequence>
<evidence type="ECO:0000256" key="2">
    <source>
        <dbReference type="SAM" id="Phobius"/>
    </source>
</evidence>
<dbReference type="Proteomes" id="UP000502677">
    <property type="component" value="Chromosome"/>
</dbReference>
<evidence type="ECO:0000313" key="4">
    <source>
        <dbReference type="Proteomes" id="UP000502677"/>
    </source>
</evidence>
<feature type="transmembrane region" description="Helical" evidence="2">
    <location>
        <begin position="127"/>
        <end position="152"/>
    </location>
</feature>
<organism evidence="3 4">
    <name type="scientific">Leucobacter viscericola</name>
    <dbReference type="NCBI Taxonomy" id="2714935"/>
    <lineage>
        <taxon>Bacteria</taxon>
        <taxon>Bacillati</taxon>
        <taxon>Actinomycetota</taxon>
        <taxon>Actinomycetes</taxon>
        <taxon>Micrococcales</taxon>
        <taxon>Microbacteriaceae</taxon>
        <taxon>Leucobacter</taxon>
    </lineage>
</organism>
<accession>A0A6G7XEM1</accession>
<dbReference type="EMBL" id="CP049863">
    <property type="protein sequence ID" value="QIK63060.1"/>
    <property type="molecule type" value="Genomic_DNA"/>
</dbReference>
<keyword evidence="2" id="KW-0812">Transmembrane</keyword>
<keyword evidence="2" id="KW-0472">Membrane</keyword>
<evidence type="ECO:0000313" key="3">
    <source>
        <dbReference type="EMBL" id="QIK63060.1"/>
    </source>
</evidence>
<keyword evidence="4" id="KW-1185">Reference proteome</keyword>
<evidence type="ECO:0008006" key="5">
    <source>
        <dbReference type="Google" id="ProtNLM"/>
    </source>
</evidence>
<dbReference type="KEGG" id="lvi:G7068_07505"/>
<dbReference type="RefSeq" id="WP_166290728.1">
    <property type="nucleotide sequence ID" value="NZ_CP049863.1"/>
</dbReference>
<reference evidence="3 4" key="1">
    <citation type="submission" date="2020-03" db="EMBL/GenBank/DDBJ databases">
        <title>Leucobacter sp. nov., isolated from beetles.</title>
        <authorList>
            <person name="Hyun D.-W."/>
            <person name="Bae J.-W."/>
        </authorList>
    </citation>
    <scope>NUCLEOTIDE SEQUENCE [LARGE SCALE GENOMIC DNA]</scope>
    <source>
        <strain evidence="3 4">HDW9C</strain>
    </source>
</reference>